<dbReference type="KEGG" id="acou:A5CBH24_03330"/>
<dbReference type="Proteomes" id="UP000318946">
    <property type="component" value="Chromosome"/>
</dbReference>
<sequence>MEFTTPCFVRVEDAEKRKELTEWLKGIGYHVCSCCLFDGCNTLHCRGIDRLKIAYEVHGICDYDEETRYSIDQFKAENVAKGHPAIDCGENIELFKALAAMNDENDYMQWYVNEITDRWSLCIGMDHVEDDPIISKWEGLARHKATAEEIIKHFKK</sequence>
<proteinExistence type="predicted"/>
<dbReference type="OrthoDB" id="1004830at2"/>
<dbReference type="RefSeq" id="WP_141411996.1">
    <property type="nucleotide sequence ID" value="NZ_AP019735.1"/>
</dbReference>
<name>A0A4Y1WPH9_9BACT</name>
<accession>A0A4Y1WPH9</accession>
<evidence type="ECO:0000313" key="2">
    <source>
        <dbReference type="Proteomes" id="UP000318946"/>
    </source>
</evidence>
<organism evidence="1 2">
    <name type="scientific">Alistipes communis</name>
    <dbReference type="NCBI Taxonomy" id="2585118"/>
    <lineage>
        <taxon>Bacteria</taxon>
        <taxon>Pseudomonadati</taxon>
        <taxon>Bacteroidota</taxon>
        <taxon>Bacteroidia</taxon>
        <taxon>Bacteroidales</taxon>
        <taxon>Rikenellaceae</taxon>
        <taxon>Alistipes</taxon>
    </lineage>
</organism>
<dbReference type="EMBL" id="AP019735">
    <property type="protein sequence ID" value="BBL03020.1"/>
    <property type="molecule type" value="Genomic_DNA"/>
</dbReference>
<reference evidence="2" key="1">
    <citation type="submission" date="2019-06" db="EMBL/GenBank/DDBJ databases">
        <title>Alistipes onderdonkii subsp. vulgaris subsp. nov., Alistipes dispar sp. nov. and Alistipes communis sp. nov., isolated from human faeces, and creation of Alistipes onderdonkii subsp. onderdonkii subsp. nov.</title>
        <authorList>
            <person name="Sakamoto M."/>
            <person name="Ikeyama N."/>
            <person name="Ogata Y."/>
            <person name="Suda W."/>
            <person name="Iino T."/>
            <person name="Hattori M."/>
            <person name="Ohkuma M."/>
        </authorList>
    </citation>
    <scope>NUCLEOTIDE SEQUENCE [LARGE SCALE GENOMIC DNA]</scope>
    <source>
        <strain evidence="2">5CBH24</strain>
    </source>
</reference>
<gene>
    <name evidence="1" type="ORF">A5CBH24_03330</name>
</gene>
<protein>
    <submittedName>
        <fullName evidence="1">Uncharacterized protein</fullName>
    </submittedName>
</protein>
<evidence type="ECO:0000313" key="1">
    <source>
        <dbReference type="EMBL" id="BBL03020.1"/>
    </source>
</evidence>
<dbReference type="AlphaFoldDB" id="A0A4Y1WPH9"/>
<keyword evidence="2" id="KW-1185">Reference proteome</keyword>
<dbReference type="GeneID" id="78341056"/>